<feature type="compositionally biased region" description="Pro residues" evidence="1">
    <location>
        <begin position="8"/>
        <end position="29"/>
    </location>
</feature>
<evidence type="ECO:0000313" key="3">
    <source>
        <dbReference type="Proteomes" id="UP000225706"/>
    </source>
</evidence>
<feature type="compositionally biased region" description="Basic and acidic residues" evidence="1">
    <location>
        <begin position="32"/>
        <end position="55"/>
    </location>
</feature>
<reference evidence="3" key="1">
    <citation type="journal article" date="2017" name="bioRxiv">
        <title>Comparative analysis of the genomes of Stylophora pistillata and Acropora digitifera provides evidence for extensive differences between species of corals.</title>
        <authorList>
            <person name="Voolstra C.R."/>
            <person name="Li Y."/>
            <person name="Liew Y.J."/>
            <person name="Baumgarten S."/>
            <person name="Zoccola D."/>
            <person name="Flot J.-F."/>
            <person name="Tambutte S."/>
            <person name="Allemand D."/>
            <person name="Aranda M."/>
        </authorList>
    </citation>
    <scope>NUCLEOTIDE SEQUENCE [LARGE SCALE GENOMIC DNA]</scope>
</reference>
<comment type="caution">
    <text evidence="2">The sequence shown here is derived from an EMBL/GenBank/DDBJ whole genome shotgun (WGS) entry which is preliminary data.</text>
</comment>
<protein>
    <submittedName>
        <fullName evidence="2">Uncharacterized protein</fullName>
    </submittedName>
</protein>
<name>A0A2B4RS59_STYPI</name>
<gene>
    <name evidence="2" type="ORF">AWC38_SpisGene15957</name>
</gene>
<evidence type="ECO:0000313" key="2">
    <source>
        <dbReference type="EMBL" id="PFX19623.1"/>
    </source>
</evidence>
<keyword evidence="3" id="KW-1185">Reference proteome</keyword>
<accession>A0A2B4RS59</accession>
<dbReference type="AlphaFoldDB" id="A0A2B4RS59"/>
<dbReference type="Proteomes" id="UP000225706">
    <property type="component" value="Unassembled WGS sequence"/>
</dbReference>
<sequence length="313" mass="33978">MQNRPYVPYYPPLAPPVPTIGAPGPPGPPGEGFKKNSDGNFDIEDKQLKNLKEPTDPQDSCTKAHTDSHVHTDGRRPMTELRKKADSSDLNDYFNKRNDNTIDGTISFNGHLPDRNRQIVNLGTPIADDNAANKKYLDNQVATKRNAGLVVLHDGSQAMTGNFDLNNFKAINSATPTAGTDLCNKTYVDSELAKKHDVGSGDLTVNLNELNTELKKKADADAMINGLSAKLETTTFNTEIAKKPNTSVVMILDGSQSMTANLDLGNQKAINSAAPTASTDLCNKTYVDVNYKRPKRTLKNTSTTMLLTASSLI</sequence>
<organism evidence="2 3">
    <name type="scientific">Stylophora pistillata</name>
    <name type="common">Smooth cauliflower coral</name>
    <dbReference type="NCBI Taxonomy" id="50429"/>
    <lineage>
        <taxon>Eukaryota</taxon>
        <taxon>Metazoa</taxon>
        <taxon>Cnidaria</taxon>
        <taxon>Anthozoa</taxon>
        <taxon>Hexacorallia</taxon>
        <taxon>Scleractinia</taxon>
        <taxon>Astrocoeniina</taxon>
        <taxon>Pocilloporidae</taxon>
        <taxon>Stylophora</taxon>
    </lineage>
</organism>
<proteinExistence type="predicted"/>
<feature type="region of interest" description="Disordered" evidence="1">
    <location>
        <begin position="1"/>
        <end position="78"/>
    </location>
</feature>
<dbReference type="EMBL" id="LSMT01000351">
    <property type="protein sequence ID" value="PFX19623.1"/>
    <property type="molecule type" value="Genomic_DNA"/>
</dbReference>
<feature type="compositionally biased region" description="Basic and acidic residues" evidence="1">
    <location>
        <begin position="62"/>
        <end position="78"/>
    </location>
</feature>
<evidence type="ECO:0000256" key="1">
    <source>
        <dbReference type="SAM" id="MobiDB-lite"/>
    </source>
</evidence>